<feature type="chain" id="PRO_5032903554" evidence="1">
    <location>
        <begin position="20"/>
        <end position="109"/>
    </location>
</feature>
<dbReference type="EMBL" id="JXXR01000002">
    <property type="protein sequence ID" value="KJY77118.1"/>
    <property type="molecule type" value="Genomic_DNA"/>
</dbReference>
<dbReference type="AlphaFoldDB" id="A0A837GCA3"/>
<evidence type="ECO:0000313" key="2">
    <source>
        <dbReference type="EMBL" id="KJY77118.1"/>
    </source>
</evidence>
<keyword evidence="1" id="KW-0732">Signal</keyword>
<protein>
    <submittedName>
        <fullName evidence="2">Uncharacterized protein</fullName>
    </submittedName>
</protein>
<evidence type="ECO:0000256" key="1">
    <source>
        <dbReference type="SAM" id="SignalP"/>
    </source>
</evidence>
<name>A0A837GCA3_9VIBR</name>
<proteinExistence type="predicted"/>
<organism evidence="2">
    <name type="scientific">Vibrio coralliilyticus</name>
    <dbReference type="NCBI Taxonomy" id="190893"/>
    <lineage>
        <taxon>Bacteria</taxon>
        <taxon>Pseudomonadati</taxon>
        <taxon>Pseudomonadota</taxon>
        <taxon>Gammaproteobacteria</taxon>
        <taxon>Vibrionales</taxon>
        <taxon>Vibrionaceae</taxon>
        <taxon>Vibrio</taxon>
    </lineage>
</organism>
<feature type="signal peptide" evidence="1">
    <location>
        <begin position="1"/>
        <end position="19"/>
    </location>
</feature>
<accession>A0A837GCA3</accession>
<sequence length="109" mass="12082">MCRFVLFITLTFLSTMSWASKVENSTIERIHVNSNGFAYIKLEQSRVSPCQGASSNDYFTIDLATKIGQIQYSHALSIFHTQGKVTVIGTSKCGSPHDLETLGDIHAIR</sequence>
<reference evidence="2" key="1">
    <citation type="journal article" date="2015" name="BMC Genomics">
        <title>Genome mining reveals unlocked bioactive potential of marine Gram-negative bacteria.</title>
        <authorList>
            <person name="Machado H."/>
            <person name="Sonnenschein E.C."/>
            <person name="Melchiorsen J."/>
            <person name="Gram L."/>
        </authorList>
    </citation>
    <scope>NUCLEOTIDE SEQUENCE</scope>
    <source>
        <strain evidence="2">S2052</strain>
    </source>
</reference>
<comment type="caution">
    <text evidence="2">The sequence shown here is derived from an EMBL/GenBank/DDBJ whole genome shotgun (WGS) entry which is preliminary data.</text>
</comment>
<gene>
    <name evidence="2" type="ORF">TW71_04685</name>
</gene>